<name>A0ABD1ZG67_9MARC</name>
<dbReference type="AlphaFoldDB" id="A0ABD1ZG67"/>
<dbReference type="CDD" id="cd00590">
    <property type="entry name" value="RRM_SF"/>
    <property type="match status" value="1"/>
</dbReference>
<sequence length="427" mass="46938">MVITMEMMTTSVWRWTVHPSDIVSPFLCTRIRSRRRTSLSRFQVQVSFNGARVSGKSGEEAKSRISGDFAGLSSLKEQLISQSQPSSASQGFTGLLALKEELVSQKRASPTPIVLNTKSGSSVRKNSPEKRRGSSYSVSLMVSNLPKELTREEFEAFMERIPEISGCTYLNHKRGLCRGYGFCDVRPGADVAAVMEFLSQQTLGGRALTVSFATGKKDLDQDSEGEEGKSKSVRENLKPGNSSSLVEEKSRAASSGSDSRPKRSRKDFKAALKLKNEARAEPTSTGSDGDNLKPTLKLKNEARAKPISTVSDGDSSGKNPKDSFSERLDESGLRSLELQQPEEAMTVSSDREGRLSGESVLAALERFASRGRARQQRVRGTSARSTLSDSEDSDEETSSEQELIEFKLEWAERIQSLEASLEQLKRL</sequence>
<evidence type="ECO:0000313" key="4">
    <source>
        <dbReference type="EMBL" id="KAL2650430.1"/>
    </source>
</evidence>
<dbReference type="InterPro" id="IPR035979">
    <property type="entry name" value="RBD_domain_sf"/>
</dbReference>
<dbReference type="Pfam" id="PF00076">
    <property type="entry name" value="RRM_1"/>
    <property type="match status" value="1"/>
</dbReference>
<dbReference type="SMART" id="SM00360">
    <property type="entry name" value="RRM"/>
    <property type="match status" value="1"/>
</dbReference>
<feature type="region of interest" description="Disordered" evidence="2">
    <location>
        <begin position="369"/>
        <end position="401"/>
    </location>
</feature>
<feature type="region of interest" description="Disordered" evidence="2">
    <location>
        <begin position="218"/>
        <end position="355"/>
    </location>
</feature>
<reference evidence="4 5" key="1">
    <citation type="submission" date="2024-09" db="EMBL/GenBank/DDBJ databases">
        <title>Chromosome-scale assembly of Riccia fluitans.</title>
        <authorList>
            <person name="Paukszto L."/>
            <person name="Sawicki J."/>
            <person name="Karawczyk K."/>
            <person name="Piernik-Szablinska J."/>
            <person name="Szczecinska M."/>
            <person name="Mazdziarz M."/>
        </authorList>
    </citation>
    <scope>NUCLEOTIDE SEQUENCE [LARGE SCALE GENOMIC DNA]</scope>
    <source>
        <strain evidence="4">Rf_01</strain>
        <tissue evidence="4">Aerial parts of the thallus</tissue>
    </source>
</reference>
<dbReference type="InterPro" id="IPR000504">
    <property type="entry name" value="RRM_dom"/>
</dbReference>
<feature type="compositionally biased region" description="Polar residues" evidence="2">
    <location>
        <begin position="308"/>
        <end position="318"/>
    </location>
</feature>
<dbReference type="Gene3D" id="3.30.70.330">
    <property type="match status" value="1"/>
</dbReference>
<evidence type="ECO:0000313" key="5">
    <source>
        <dbReference type="Proteomes" id="UP001605036"/>
    </source>
</evidence>
<feature type="compositionally biased region" description="Polar residues" evidence="2">
    <location>
        <begin position="114"/>
        <end position="125"/>
    </location>
</feature>
<feature type="compositionally biased region" description="Basic and acidic residues" evidence="2">
    <location>
        <begin position="319"/>
        <end position="332"/>
    </location>
</feature>
<dbReference type="Proteomes" id="UP001605036">
    <property type="component" value="Unassembled WGS sequence"/>
</dbReference>
<protein>
    <recommendedName>
        <fullName evidence="3">RRM domain-containing protein</fullName>
    </recommendedName>
</protein>
<keyword evidence="5" id="KW-1185">Reference proteome</keyword>
<dbReference type="EMBL" id="JBHFFA010000001">
    <property type="protein sequence ID" value="KAL2650430.1"/>
    <property type="molecule type" value="Genomic_DNA"/>
</dbReference>
<feature type="domain" description="RRM" evidence="3">
    <location>
        <begin position="138"/>
        <end position="215"/>
    </location>
</feature>
<dbReference type="GO" id="GO:0003723">
    <property type="term" value="F:RNA binding"/>
    <property type="evidence" value="ECO:0007669"/>
    <property type="project" value="UniProtKB-UniRule"/>
</dbReference>
<dbReference type="PROSITE" id="PS50102">
    <property type="entry name" value="RRM"/>
    <property type="match status" value="1"/>
</dbReference>
<evidence type="ECO:0000256" key="2">
    <source>
        <dbReference type="SAM" id="MobiDB-lite"/>
    </source>
</evidence>
<feature type="region of interest" description="Disordered" evidence="2">
    <location>
        <begin position="109"/>
        <end position="136"/>
    </location>
</feature>
<feature type="compositionally biased region" description="Acidic residues" evidence="2">
    <location>
        <begin position="389"/>
        <end position="401"/>
    </location>
</feature>
<gene>
    <name evidence="4" type="ORF">R1flu_018558</name>
</gene>
<comment type="caution">
    <text evidence="4">The sequence shown here is derived from an EMBL/GenBank/DDBJ whole genome shotgun (WGS) entry which is preliminary data.</text>
</comment>
<dbReference type="SUPFAM" id="SSF54928">
    <property type="entry name" value="RNA-binding domain, RBD"/>
    <property type="match status" value="1"/>
</dbReference>
<evidence type="ECO:0000256" key="1">
    <source>
        <dbReference type="PROSITE-ProRule" id="PRU00176"/>
    </source>
</evidence>
<organism evidence="4 5">
    <name type="scientific">Riccia fluitans</name>
    <dbReference type="NCBI Taxonomy" id="41844"/>
    <lineage>
        <taxon>Eukaryota</taxon>
        <taxon>Viridiplantae</taxon>
        <taxon>Streptophyta</taxon>
        <taxon>Embryophyta</taxon>
        <taxon>Marchantiophyta</taxon>
        <taxon>Marchantiopsida</taxon>
        <taxon>Marchantiidae</taxon>
        <taxon>Marchantiales</taxon>
        <taxon>Ricciaceae</taxon>
        <taxon>Riccia</taxon>
    </lineage>
</organism>
<evidence type="ECO:0000259" key="3">
    <source>
        <dbReference type="PROSITE" id="PS50102"/>
    </source>
</evidence>
<feature type="compositionally biased region" description="Basic and acidic residues" evidence="2">
    <location>
        <begin position="218"/>
        <end position="237"/>
    </location>
</feature>
<accession>A0ABD1ZG67</accession>
<keyword evidence="1" id="KW-0694">RNA-binding</keyword>
<dbReference type="InterPro" id="IPR012677">
    <property type="entry name" value="Nucleotide-bd_a/b_plait_sf"/>
</dbReference>
<feature type="compositionally biased region" description="Basic and acidic residues" evidence="2">
    <location>
        <begin position="267"/>
        <end position="280"/>
    </location>
</feature>
<proteinExistence type="predicted"/>